<protein>
    <submittedName>
        <fullName evidence="2">Uncharacterized protein</fullName>
    </submittedName>
</protein>
<accession>A0AAV4DWZ0</accession>
<evidence type="ECO:0000313" key="2">
    <source>
        <dbReference type="EMBL" id="GFO48584.1"/>
    </source>
</evidence>
<dbReference type="Proteomes" id="UP000735302">
    <property type="component" value="Unassembled WGS sequence"/>
</dbReference>
<dbReference type="AlphaFoldDB" id="A0AAV4DWZ0"/>
<evidence type="ECO:0000313" key="3">
    <source>
        <dbReference type="Proteomes" id="UP000735302"/>
    </source>
</evidence>
<organism evidence="2 3">
    <name type="scientific">Plakobranchus ocellatus</name>
    <dbReference type="NCBI Taxonomy" id="259542"/>
    <lineage>
        <taxon>Eukaryota</taxon>
        <taxon>Metazoa</taxon>
        <taxon>Spiralia</taxon>
        <taxon>Lophotrochozoa</taxon>
        <taxon>Mollusca</taxon>
        <taxon>Gastropoda</taxon>
        <taxon>Heterobranchia</taxon>
        <taxon>Euthyneura</taxon>
        <taxon>Panpulmonata</taxon>
        <taxon>Sacoglossa</taxon>
        <taxon>Placobranchoidea</taxon>
        <taxon>Plakobranchidae</taxon>
        <taxon>Plakobranchus</taxon>
    </lineage>
</organism>
<feature type="region of interest" description="Disordered" evidence="1">
    <location>
        <begin position="64"/>
        <end position="92"/>
    </location>
</feature>
<dbReference type="EMBL" id="BLXT01008438">
    <property type="protein sequence ID" value="GFO48584.1"/>
    <property type="molecule type" value="Genomic_DNA"/>
</dbReference>
<name>A0AAV4DWZ0_9GAST</name>
<feature type="compositionally biased region" description="Basic and acidic residues" evidence="1">
    <location>
        <begin position="64"/>
        <end position="76"/>
    </location>
</feature>
<evidence type="ECO:0000256" key="1">
    <source>
        <dbReference type="SAM" id="MobiDB-lite"/>
    </source>
</evidence>
<comment type="caution">
    <text evidence="2">The sequence shown here is derived from an EMBL/GenBank/DDBJ whole genome shotgun (WGS) entry which is preliminary data.</text>
</comment>
<keyword evidence="3" id="KW-1185">Reference proteome</keyword>
<gene>
    <name evidence="2" type="ORF">PoB_007508900</name>
</gene>
<reference evidence="2 3" key="1">
    <citation type="journal article" date="2021" name="Elife">
        <title>Chloroplast acquisition without the gene transfer in kleptoplastic sea slugs, Plakobranchus ocellatus.</title>
        <authorList>
            <person name="Maeda T."/>
            <person name="Takahashi S."/>
            <person name="Yoshida T."/>
            <person name="Shimamura S."/>
            <person name="Takaki Y."/>
            <person name="Nagai Y."/>
            <person name="Toyoda A."/>
            <person name="Suzuki Y."/>
            <person name="Arimoto A."/>
            <person name="Ishii H."/>
            <person name="Satoh N."/>
            <person name="Nishiyama T."/>
            <person name="Hasebe M."/>
            <person name="Maruyama T."/>
            <person name="Minagawa J."/>
            <person name="Obokata J."/>
            <person name="Shigenobu S."/>
        </authorList>
    </citation>
    <scope>NUCLEOTIDE SEQUENCE [LARGE SCALE GENOMIC DNA]</scope>
</reference>
<sequence length="92" mass="10132">MGGSERRISPEALLHGLVKCNENGILSQIHQYGLVKSKGSGFSLTAPLYNHGSVTLDLELQGMREEREKRERRGTQEADGGTLQKAKDIPEI</sequence>
<proteinExistence type="predicted"/>